<name>G3AFS5_SPAPN</name>
<dbReference type="PANTHER" id="PTHR16027:SF6">
    <property type="entry name" value="DILUTE DOMAIN-CONTAINING PROTEIN"/>
    <property type="match status" value="1"/>
</dbReference>
<dbReference type="InParanoid" id="G3AFS5"/>
<feature type="compositionally biased region" description="Acidic residues" evidence="2">
    <location>
        <begin position="766"/>
        <end position="781"/>
    </location>
</feature>
<dbReference type="Pfam" id="PF01843">
    <property type="entry name" value="DIL"/>
    <property type="match status" value="1"/>
</dbReference>
<sequence>MNAWTDASIANISTPFVENNLTSNVTSLGNTSLPILNYSDPLLSKILTSKKALHVLESNLVNSDSANSSKTLIELLIASCDGDLVTLESIIRSSDININQLFPSESNGVSCLIYSICFNNYSVAESLLNNHNADPDVFDTIAHYTPLMWAVYFNQLDIVKLLLDHQADPYLSPKDDDKNAVSLVTLENLEIYDFFKSHGLLKQKKSGDDEIYGTSSFQGEDFEDELSTDLRMQTLSSSIIDEPEEVREDDDDNEHVLSQDVVLQQLNEFDYDKLLPNQFLKFSDQDIPVLLDYIFGLRSKSSYQHNTKLPAIIIFQLVRYAHLKVESPELTEFLFDCFTARLRTVTNTKSGAFNMALQEPQDATSAAGGAGDIVLLSYWLSSIQFLHFYFTRNKLYQTLPKFLQEIINITQSLIATLSFSINSRLNLLVDDCLINFTNLVDVSNVLYAKDWNLFKKNKTHPSTYDDILDMLFPPSETELMKPSPLKYIQVLGALDYVLKIHQVDNLLQVQTFSQVFYYINATIFNRLISTSKYNSRAKAIQIRLNISAIEDWLRSHNMKVYRPESLGIDIGHELKNLLEVGKDKSKNDPHYLQFYYNSLYNVGKNQLTPTIELLQWLQCMSSLQDEDSLVNTINQFDYINYYQLFKVANKLYKYEVDEPKLPKKCTQLLKRLSNEQGPKQIERGVLHYMTQATFLSKELYIYLNPNFIFAVSLPNLTELINNYGAGLGGVKVFRSKKYQPSLPISIIDDIDEILTENKNQHLHDEYDYDREDDEEEDEDNDEEKKPGQDFKGDQIFKQVQMPNSLLHKNWGDEENNNDFEVNPW</sequence>
<dbReference type="PANTHER" id="PTHR16027">
    <property type="entry name" value="DILUTE DOMAIN-CONTAINING PROTEIN YPR089W"/>
    <property type="match status" value="1"/>
</dbReference>
<dbReference type="CDD" id="cd15473">
    <property type="entry name" value="Myo5p-like_CBD_DIL_ANK"/>
    <property type="match status" value="1"/>
</dbReference>
<evidence type="ECO:0000259" key="3">
    <source>
        <dbReference type="PROSITE" id="PS51126"/>
    </source>
</evidence>
<dbReference type="GO" id="GO:0051020">
    <property type="term" value="F:GTPase binding"/>
    <property type="evidence" value="ECO:0007669"/>
    <property type="project" value="TreeGrafter"/>
</dbReference>
<dbReference type="SMART" id="SM01132">
    <property type="entry name" value="DIL"/>
    <property type="match status" value="1"/>
</dbReference>
<protein>
    <recommendedName>
        <fullName evidence="3">Dilute domain-containing protein</fullName>
    </recommendedName>
</protein>
<gene>
    <name evidence="4" type="ORF">SPAPADRAFT_131201</name>
</gene>
<dbReference type="RefSeq" id="XP_007372476.1">
    <property type="nucleotide sequence ID" value="XM_007372414.1"/>
</dbReference>
<dbReference type="Pfam" id="PF12796">
    <property type="entry name" value="Ank_2"/>
    <property type="match status" value="1"/>
</dbReference>
<dbReference type="AlphaFoldDB" id="G3AFS5"/>
<feature type="domain" description="Dilute" evidence="3">
    <location>
        <begin position="372"/>
        <end position="675"/>
    </location>
</feature>
<dbReference type="eggNOG" id="ENOG502QRMC">
    <property type="taxonomic scope" value="Eukaryota"/>
</dbReference>
<dbReference type="InterPro" id="IPR052072">
    <property type="entry name" value="Vascular_dev_regulator"/>
</dbReference>
<dbReference type="SMART" id="SM00248">
    <property type="entry name" value="ANK"/>
    <property type="match status" value="2"/>
</dbReference>
<feature type="region of interest" description="Disordered" evidence="2">
    <location>
        <begin position="761"/>
        <end position="795"/>
    </location>
</feature>
<dbReference type="InterPro" id="IPR002110">
    <property type="entry name" value="Ankyrin_rpt"/>
</dbReference>
<dbReference type="PROSITE" id="PS50297">
    <property type="entry name" value="ANK_REP_REGION"/>
    <property type="match status" value="1"/>
</dbReference>
<dbReference type="EMBL" id="GL996499">
    <property type="protein sequence ID" value="EGW35064.1"/>
    <property type="molecule type" value="Genomic_DNA"/>
</dbReference>
<accession>G3AFS5</accession>
<dbReference type="KEGG" id="spaa:SPAPADRAFT_131201"/>
<dbReference type="HOGENOM" id="CLU_019651_0_0_1"/>
<evidence type="ECO:0000256" key="1">
    <source>
        <dbReference type="PROSITE-ProRule" id="PRU00023"/>
    </source>
</evidence>
<evidence type="ECO:0000313" key="5">
    <source>
        <dbReference type="Proteomes" id="UP000000709"/>
    </source>
</evidence>
<feature type="repeat" description="ANK" evidence="1">
    <location>
        <begin position="142"/>
        <end position="174"/>
    </location>
</feature>
<dbReference type="InterPro" id="IPR002710">
    <property type="entry name" value="Dilute_dom"/>
</dbReference>
<feature type="compositionally biased region" description="Basic and acidic residues" evidence="2">
    <location>
        <begin position="782"/>
        <end position="794"/>
    </location>
</feature>
<dbReference type="SUPFAM" id="SSF48403">
    <property type="entry name" value="Ankyrin repeat"/>
    <property type="match status" value="1"/>
</dbReference>
<dbReference type="FunCoup" id="G3AFS5">
    <property type="interactions" value="18"/>
</dbReference>
<proteinExistence type="predicted"/>
<dbReference type="InterPro" id="IPR036770">
    <property type="entry name" value="Ankyrin_rpt-contain_sf"/>
</dbReference>
<organism evidence="5">
    <name type="scientific">Spathaspora passalidarum (strain NRRL Y-27907 / 11-Y1)</name>
    <dbReference type="NCBI Taxonomy" id="619300"/>
    <lineage>
        <taxon>Eukaryota</taxon>
        <taxon>Fungi</taxon>
        <taxon>Dikarya</taxon>
        <taxon>Ascomycota</taxon>
        <taxon>Saccharomycotina</taxon>
        <taxon>Pichiomycetes</taxon>
        <taxon>Debaryomycetaceae</taxon>
        <taxon>Spathaspora</taxon>
    </lineage>
</organism>
<keyword evidence="5" id="KW-1185">Reference proteome</keyword>
<dbReference type="OMA" id="YAKDWNL"/>
<dbReference type="Gene3D" id="1.25.40.20">
    <property type="entry name" value="Ankyrin repeat-containing domain"/>
    <property type="match status" value="1"/>
</dbReference>
<dbReference type="GeneID" id="18869559"/>
<dbReference type="InterPro" id="IPR037986">
    <property type="entry name" value="Myo5p-like_CBD_DIL"/>
</dbReference>
<reference evidence="4 5" key="1">
    <citation type="journal article" date="2011" name="Proc. Natl. Acad. Sci. U.S.A.">
        <title>Comparative genomics of xylose-fermenting fungi for enhanced biofuel production.</title>
        <authorList>
            <person name="Wohlbach D.J."/>
            <person name="Kuo A."/>
            <person name="Sato T.K."/>
            <person name="Potts K.M."/>
            <person name="Salamov A.A."/>
            <person name="LaButti K.M."/>
            <person name="Sun H."/>
            <person name="Clum A."/>
            <person name="Pangilinan J.L."/>
            <person name="Lindquist E.A."/>
            <person name="Lucas S."/>
            <person name="Lapidus A."/>
            <person name="Jin M."/>
            <person name="Gunawan C."/>
            <person name="Balan V."/>
            <person name="Dale B.E."/>
            <person name="Jeffries T.W."/>
            <person name="Zinkel R."/>
            <person name="Barry K.W."/>
            <person name="Grigoriev I.V."/>
            <person name="Gasch A.P."/>
        </authorList>
    </citation>
    <scope>NUCLEOTIDE SEQUENCE [LARGE SCALE GENOMIC DNA]</scope>
    <source>
        <strain evidence="5">NRRL Y-27907 / 11-Y1</strain>
    </source>
</reference>
<evidence type="ECO:0000256" key="2">
    <source>
        <dbReference type="SAM" id="MobiDB-lite"/>
    </source>
</evidence>
<evidence type="ECO:0000313" key="4">
    <source>
        <dbReference type="EMBL" id="EGW35064.1"/>
    </source>
</evidence>
<dbReference type="PROSITE" id="PS50088">
    <property type="entry name" value="ANK_REPEAT"/>
    <property type="match status" value="1"/>
</dbReference>
<dbReference type="OrthoDB" id="426293at2759"/>
<dbReference type="Proteomes" id="UP000000709">
    <property type="component" value="Unassembled WGS sequence"/>
</dbReference>
<dbReference type="STRING" id="619300.G3AFS5"/>
<dbReference type="PROSITE" id="PS51126">
    <property type="entry name" value="DILUTE"/>
    <property type="match status" value="1"/>
</dbReference>
<keyword evidence="1" id="KW-0040">ANK repeat</keyword>